<comment type="caution">
    <text evidence="1">The sequence shown here is derived from an EMBL/GenBank/DDBJ whole genome shotgun (WGS) entry which is preliminary data.</text>
</comment>
<reference evidence="1" key="1">
    <citation type="submission" date="2021-01" db="EMBL/GenBank/DDBJ databases">
        <authorList>
            <consortium name="Genoscope - CEA"/>
            <person name="William W."/>
        </authorList>
    </citation>
    <scope>NUCLEOTIDE SEQUENCE</scope>
</reference>
<keyword evidence="2" id="KW-1185">Reference proteome</keyword>
<evidence type="ECO:0000313" key="2">
    <source>
        <dbReference type="Proteomes" id="UP000683925"/>
    </source>
</evidence>
<dbReference type="Proteomes" id="UP000683925">
    <property type="component" value="Unassembled WGS sequence"/>
</dbReference>
<protein>
    <submittedName>
        <fullName evidence="1">Uncharacterized protein</fullName>
    </submittedName>
</protein>
<dbReference type="EMBL" id="CAJJDP010000115">
    <property type="protein sequence ID" value="CAD8197739.1"/>
    <property type="molecule type" value="Genomic_DNA"/>
</dbReference>
<dbReference type="AlphaFoldDB" id="A0A8S1X9Q3"/>
<accession>A0A8S1X9Q3</accession>
<sequence>MSLFLWYSILKTKTITSEFLNLKAVFCNVCYVSFNYARRLFLNLLIILQNVDATEQLTICKLQQSPSTSPAAFQTTCLILRILLIFLVAHHLSFELNIQLFNSSMKLKKDQYFQQNRYQQHPVLKIIKQYIFLIIS</sequence>
<proteinExistence type="predicted"/>
<evidence type="ECO:0000313" key="1">
    <source>
        <dbReference type="EMBL" id="CAD8197739.1"/>
    </source>
</evidence>
<gene>
    <name evidence="1" type="ORF">POCTA_138.1.T1150047</name>
</gene>
<name>A0A8S1X9Q3_PAROT</name>
<organism evidence="1 2">
    <name type="scientific">Paramecium octaurelia</name>
    <dbReference type="NCBI Taxonomy" id="43137"/>
    <lineage>
        <taxon>Eukaryota</taxon>
        <taxon>Sar</taxon>
        <taxon>Alveolata</taxon>
        <taxon>Ciliophora</taxon>
        <taxon>Intramacronucleata</taxon>
        <taxon>Oligohymenophorea</taxon>
        <taxon>Peniculida</taxon>
        <taxon>Parameciidae</taxon>
        <taxon>Paramecium</taxon>
    </lineage>
</organism>